<dbReference type="GO" id="GO:0006457">
    <property type="term" value="P:protein folding"/>
    <property type="evidence" value="ECO:0007669"/>
    <property type="project" value="TreeGrafter"/>
</dbReference>
<organism evidence="12 13">
    <name type="scientific">Penicillium atrosanguineum</name>
    <dbReference type="NCBI Taxonomy" id="1132637"/>
    <lineage>
        <taxon>Eukaryota</taxon>
        <taxon>Fungi</taxon>
        <taxon>Dikarya</taxon>
        <taxon>Ascomycota</taxon>
        <taxon>Pezizomycotina</taxon>
        <taxon>Eurotiomycetes</taxon>
        <taxon>Eurotiomycetidae</taxon>
        <taxon>Eurotiales</taxon>
        <taxon>Aspergillaceae</taxon>
        <taxon>Penicillium</taxon>
    </lineage>
</organism>
<keyword evidence="7" id="KW-0653">Protein transport</keyword>
<keyword evidence="9 11" id="KW-0472">Membrane</keyword>
<dbReference type="Proteomes" id="UP001147746">
    <property type="component" value="Unassembled WGS sequence"/>
</dbReference>
<dbReference type="GO" id="GO:0071555">
    <property type="term" value="P:cell wall organization"/>
    <property type="evidence" value="ECO:0007669"/>
    <property type="project" value="UniProtKB-KW"/>
</dbReference>
<evidence type="ECO:0000256" key="2">
    <source>
        <dbReference type="ARBA" id="ARBA00009274"/>
    </source>
</evidence>
<feature type="transmembrane region" description="Helical" evidence="11">
    <location>
        <begin position="219"/>
        <end position="237"/>
    </location>
</feature>
<sequence length="337" mass="37695">MGFGQFTSICEKVPLPLCSLVGPPSSISGATGIISNCYARNIEVANTIIFEGAASFMHIIALAMTVIMILHIRSKFTAVGRKEIITVFYIYLALTICSLIIDAGVVPPKSGPFPYFVAVQSGLVSSLCACLLVNGFVGFQLYEDGTALSVWLIRISSVAMFVMTFVISLLTFRSWGGLGPENTVGLFVVLYLFNAICVAIYIVMQLLLVMNTLDDRWPLGNICFGLLVFIIGQVLLYEFSDVICNNVQHYLDGLFFATFCNLLAVMMVYKFWDSITTEDLEFSVGVKPNTWEVKELLPEEERRQTLYQDNNSEYAGSLYHHREHRDHRASNYSQHNY</sequence>
<evidence type="ECO:0000256" key="3">
    <source>
        <dbReference type="ARBA" id="ARBA00018354"/>
    </source>
</evidence>
<feature type="transmembrane region" description="Helical" evidence="11">
    <location>
        <begin position="84"/>
        <end position="101"/>
    </location>
</feature>
<evidence type="ECO:0000313" key="13">
    <source>
        <dbReference type="Proteomes" id="UP001147746"/>
    </source>
</evidence>
<evidence type="ECO:0000256" key="7">
    <source>
        <dbReference type="ARBA" id="ARBA00022927"/>
    </source>
</evidence>
<evidence type="ECO:0000256" key="11">
    <source>
        <dbReference type="SAM" id="Phobius"/>
    </source>
</evidence>
<keyword evidence="10" id="KW-0961">Cell wall biogenesis/degradation</keyword>
<protein>
    <recommendedName>
        <fullName evidence="3">Chitin synthase export chaperone</fullName>
    </recommendedName>
</protein>
<evidence type="ECO:0000256" key="9">
    <source>
        <dbReference type="ARBA" id="ARBA00023136"/>
    </source>
</evidence>
<dbReference type="GO" id="GO:0051082">
    <property type="term" value="F:unfolded protein binding"/>
    <property type="evidence" value="ECO:0007669"/>
    <property type="project" value="TreeGrafter"/>
</dbReference>
<name>A0A9W9UEK8_9EURO</name>
<evidence type="ECO:0000256" key="10">
    <source>
        <dbReference type="ARBA" id="ARBA00023316"/>
    </source>
</evidence>
<feature type="transmembrane region" description="Helical" evidence="11">
    <location>
        <begin position="151"/>
        <end position="172"/>
    </location>
</feature>
<comment type="subcellular location">
    <subcellularLocation>
        <location evidence="1">Endoplasmic reticulum membrane</location>
        <topology evidence="1">Multi-pass membrane protein</topology>
    </subcellularLocation>
</comment>
<comment type="similarity">
    <text evidence="2">Belongs to the CHS7 family.</text>
</comment>
<dbReference type="PANTHER" id="PTHR35329:SF2">
    <property type="entry name" value="CHITIN SYNTHASE EXPORT CHAPERONE"/>
    <property type="match status" value="1"/>
</dbReference>
<proteinExistence type="inferred from homology"/>
<gene>
    <name evidence="12" type="ORF">N7476_001168</name>
</gene>
<accession>A0A9W9UEK8</accession>
<feature type="transmembrane region" description="Helical" evidence="11">
    <location>
        <begin position="249"/>
        <end position="269"/>
    </location>
</feature>
<evidence type="ECO:0000313" key="12">
    <source>
        <dbReference type="EMBL" id="KAJ5331385.1"/>
    </source>
</evidence>
<keyword evidence="13" id="KW-1185">Reference proteome</keyword>
<dbReference type="GO" id="GO:0015031">
    <property type="term" value="P:protein transport"/>
    <property type="evidence" value="ECO:0007669"/>
    <property type="project" value="UniProtKB-KW"/>
</dbReference>
<keyword evidence="4" id="KW-0813">Transport</keyword>
<evidence type="ECO:0000256" key="5">
    <source>
        <dbReference type="ARBA" id="ARBA00022692"/>
    </source>
</evidence>
<dbReference type="EMBL" id="JAPZBO010000001">
    <property type="protein sequence ID" value="KAJ5331385.1"/>
    <property type="molecule type" value="Genomic_DNA"/>
</dbReference>
<dbReference type="PANTHER" id="PTHR35329">
    <property type="entry name" value="CHITIN SYNTHASE EXPORT CHAPERONE"/>
    <property type="match status" value="1"/>
</dbReference>
<reference evidence="12" key="1">
    <citation type="submission" date="2022-12" db="EMBL/GenBank/DDBJ databases">
        <authorList>
            <person name="Petersen C."/>
        </authorList>
    </citation>
    <scope>NUCLEOTIDE SEQUENCE</scope>
    <source>
        <strain evidence="12">IBT 21472</strain>
    </source>
</reference>
<evidence type="ECO:0000256" key="8">
    <source>
        <dbReference type="ARBA" id="ARBA00022989"/>
    </source>
</evidence>
<comment type="caution">
    <text evidence="12">The sequence shown here is derived from an EMBL/GenBank/DDBJ whole genome shotgun (WGS) entry which is preliminary data.</text>
</comment>
<feature type="transmembrane region" description="Helical" evidence="11">
    <location>
        <begin position="184"/>
        <end position="207"/>
    </location>
</feature>
<feature type="transmembrane region" description="Helical" evidence="11">
    <location>
        <begin position="48"/>
        <end position="72"/>
    </location>
</feature>
<evidence type="ECO:0000256" key="6">
    <source>
        <dbReference type="ARBA" id="ARBA00022824"/>
    </source>
</evidence>
<dbReference type="Pfam" id="PF12271">
    <property type="entry name" value="Chs7"/>
    <property type="match status" value="1"/>
</dbReference>
<dbReference type="InterPro" id="IPR022057">
    <property type="entry name" value="Chs7"/>
</dbReference>
<keyword evidence="6" id="KW-0256">Endoplasmic reticulum</keyword>
<evidence type="ECO:0000256" key="4">
    <source>
        <dbReference type="ARBA" id="ARBA00022448"/>
    </source>
</evidence>
<reference evidence="12" key="2">
    <citation type="journal article" date="2023" name="IMA Fungus">
        <title>Comparative genomic study of the Penicillium genus elucidates a diverse pangenome and 15 lateral gene transfer events.</title>
        <authorList>
            <person name="Petersen C."/>
            <person name="Sorensen T."/>
            <person name="Nielsen M.R."/>
            <person name="Sondergaard T.E."/>
            <person name="Sorensen J.L."/>
            <person name="Fitzpatrick D.A."/>
            <person name="Frisvad J.C."/>
            <person name="Nielsen K.L."/>
        </authorList>
    </citation>
    <scope>NUCLEOTIDE SEQUENCE</scope>
    <source>
        <strain evidence="12">IBT 21472</strain>
    </source>
</reference>
<keyword evidence="5 11" id="KW-0812">Transmembrane</keyword>
<dbReference type="GO" id="GO:0005789">
    <property type="term" value="C:endoplasmic reticulum membrane"/>
    <property type="evidence" value="ECO:0007669"/>
    <property type="project" value="UniProtKB-SubCell"/>
</dbReference>
<keyword evidence="8 11" id="KW-1133">Transmembrane helix</keyword>
<feature type="transmembrane region" description="Helical" evidence="11">
    <location>
        <begin position="113"/>
        <end position="139"/>
    </location>
</feature>
<dbReference type="AlphaFoldDB" id="A0A9W9UEK8"/>
<evidence type="ECO:0000256" key="1">
    <source>
        <dbReference type="ARBA" id="ARBA00004477"/>
    </source>
</evidence>